<dbReference type="GO" id="GO:0016126">
    <property type="term" value="P:sterol biosynthetic process"/>
    <property type="evidence" value="ECO:0007669"/>
    <property type="project" value="UniProtKB-UniRule"/>
</dbReference>
<dbReference type="InterPro" id="IPR013698">
    <property type="entry name" value="Squalene_epoxidase"/>
</dbReference>
<feature type="domain" description="Squalene epoxidase" evidence="11">
    <location>
        <begin position="1"/>
        <end position="158"/>
    </location>
</feature>
<dbReference type="InterPro" id="IPR036188">
    <property type="entry name" value="FAD/NAD-bd_sf"/>
</dbReference>
<evidence type="ECO:0000259" key="11">
    <source>
        <dbReference type="Pfam" id="PF08491"/>
    </source>
</evidence>
<comment type="catalytic activity">
    <reaction evidence="9 10">
        <text>squalene + reduced [NADPH--hemoprotein reductase] + O2 = (S)-2,3-epoxysqualene + oxidized [NADPH--hemoprotein reductase] + H2O + H(+)</text>
        <dbReference type="Rhea" id="RHEA:25282"/>
        <dbReference type="Rhea" id="RHEA-COMP:11964"/>
        <dbReference type="Rhea" id="RHEA-COMP:11965"/>
        <dbReference type="ChEBI" id="CHEBI:15377"/>
        <dbReference type="ChEBI" id="CHEBI:15378"/>
        <dbReference type="ChEBI" id="CHEBI:15379"/>
        <dbReference type="ChEBI" id="CHEBI:15440"/>
        <dbReference type="ChEBI" id="CHEBI:15441"/>
        <dbReference type="ChEBI" id="CHEBI:57618"/>
        <dbReference type="ChEBI" id="CHEBI:58210"/>
        <dbReference type="EC" id="1.14.14.17"/>
    </reaction>
</comment>
<organism evidence="12 13">
    <name type="scientific">Dovyalis caffra</name>
    <dbReference type="NCBI Taxonomy" id="77055"/>
    <lineage>
        <taxon>Eukaryota</taxon>
        <taxon>Viridiplantae</taxon>
        <taxon>Streptophyta</taxon>
        <taxon>Embryophyta</taxon>
        <taxon>Tracheophyta</taxon>
        <taxon>Spermatophyta</taxon>
        <taxon>Magnoliopsida</taxon>
        <taxon>eudicotyledons</taxon>
        <taxon>Gunneridae</taxon>
        <taxon>Pentapetalae</taxon>
        <taxon>rosids</taxon>
        <taxon>fabids</taxon>
        <taxon>Malpighiales</taxon>
        <taxon>Salicaceae</taxon>
        <taxon>Flacourtieae</taxon>
        <taxon>Dovyalis</taxon>
    </lineage>
</organism>
<dbReference type="GO" id="GO:0005783">
    <property type="term" value="C:endoplasmic reticulum"/>
    <property type="evidence" value="ECO:0007669"/>
    <property type="project" value="TreeGrafter"/>
</dbReference>
<dbReference type="PANTHER" id="PTHR10835">
    <property type="entry name" value="SQUALENE MONOOXYGENASE"/>
    <property type="match status" value="1"/>
</dbReference>
<dbReference type="EC" id="1.14.14.17" evidence="4 10"/>
<dbReference type="Pfam" id="PF08491">
    <property type="entry name" value="SE"/>
    <property type="match status" value="2"/>
</dbReference>
<keyword evidence="10" id="KW-1133">Transmembrane helix</keyword>
<dbReference type="InterPro" id="IPR040125">
    <property type="entry name" value="Squalene_monox"/>
</dbReference>
<dbReference type="PANTHER" id="PTHR10835:SF29">
    <property type="entry name" value="SQUALENE MONOOXYGENASE"/>
    <property type="match status" value="1"/>
</dbReference>
<keyword evidence="10" id="KW-0812">Transmembrane</keyword>
<dbReference type="EMBL" id="CAWUPB010000913">
    <property type="protein sequence ID" value="CAK7330311.1"/>
    <property type="molecule type" value="Genomic_DNA"/>
</dbReference>
<dbReference type="AlphaFoldDB" id="A0AAV1RCN0"/>
<reference evidence="12 13" key="1">
    <citation type="submission" date="2024-01" db="EMBL/GenBank/DDBJ databases">
        <authorList>
            <person name="Waweru B."/>
        </authorList>
    </citation>
    <scope>NUCLEOTIDE SEQUENCE [LARGE SCALE GENOMIC DNA]</scope>
</reference>
<dbReference type="GO" id="GO:0004506">
    <property type="term" value="F:squalene monooxygenase activity"/>
    <property type="evidence" value="ECO:0007669"/>
    <property type="project" value="UniProtKB-UniRule"/>
</dbReference>
<dbReference type="GO" id="GO:0050660">
    <property type="term" value="F:flavin adenine dinucleotide binding"/>
    <property type="evidence" value="ECO:0007669"/>
    <property type="project" value="UniProtKB-UniRule"/>
</dbReference>
<feature type="transmembrane region" description="Helical" evidence="10">
    <location>
        <begin position="105"/>
        <end position="126"/>
    </location>
</feature>
<keyword evidence="5 10" id="KW-0285">Flavoprotein</keyword>
<evidence type="ECO:0000256" key="4">
    <source>
        <dbReference type="ARBA" id="ARBA00012312"/>
    </source>
</evidence>
<name>A0AAV1RCN0_9ROSI</name>
<evidence type="ECO:0000256" key="5">
    <source>
        <dbReference type="ARBA" id="ARBA00022630"/>
    </source>
</evidence>
<dbReference type="GO" id="GO:0016020">
    <property type="term" value="C:membrane"/>
    <property type="evidence" value="ECO:0007669"/>
    <property type="project" value="UniProtKB-SubCell"/>
</dbReference>
<evidence type="ECO:0000256" key="9">
    <source>
        <dbReference type="ARBA" id="ARBA00048658"/>
    </source>
</evidence>
<evidence type="ECO:0000256" key="2">
    <source>
        <dbReference type="ARBA" id="ARBA00005018"/>
    </source>
</evidence>
<comment type="caution">
    <text evidence="12">The sequence shown here is derived from an EMBL/GenBank/DDBJ whole genome shotgun (WGS) entry which is preliminary data.</text>
</comment>
<comment type="pathway">
    <text evidence="2">Terpene metabolism; lanosterol biosynthesis; lanosterol from farnesyl diphosphate: step 2/3.</text>
</comment>
<dbReference type="Gene3D" id="3.50.50.60">
    <property type="entry name" value="FAD/NAD(P)-binding domain"/>
    <property type="match status" value="1"/>
</dbReference>
<keyword evidence="6 10" id="KW-0274">FAD</keyword>
<evidence type="ECO:0000313" key="13">
    <source>
        <dbReference type="Proteomes" id="UP001314170"/>
    </source>
</evidence>
<feature type="transmembrane region" description="Helical" evidence="10">
    <location>
        <begin position="156"/>
        <end position="175"/>
    </location>
</feature>
<evidence type="ECO:0000256" key="6">
    <source>
        <dbReference type="ARBA" id="ARBA00022827"/>
    </source>
</evidence>
<comment type="function">
    <text evidence="10">Catalyzes the stereospecific oxidation of squalene to (S)-2,3-epoxysqualene, and is considered to be a rate-limiting enzyme in steroid biosynthesis.</text>
</comment>
<gene>
    <name evidence="12" type="ORF">DCAF_LOCUS7891</name>
</gene>
<comment type="similarity">
    <text evidence="3 10">Belongs to the squalene monooxygenase family.</text>
</comment>
<keyword evidence="13" id="KW-1185">Reference proteome</keyword>
<accession>A0AAV1RCN0</accession>
<comment type="subcellular location">
    <subcellularLocation>
        <location evidence="10">Membrane</location>
        <topology evidence="10">Multi-pass membrane protein</topology>
    </subcellularLocation>
</comment>
<feature type="transmembrane region" description="Helical" evidence="10">
    <location>
        <begin position="132"/>
        <end position="149"/>
    </location>
</feature>
<keyword evidence="7 10" id="KW-0560">Oxidoreductase</keyword>
<proteinExistence type="inferred from homology"/>
<evidence type="ECO:0000256" key="10">
    <source>
        <dbReference type="RuleBase" id="RU367121"/>
    </source>
</evidence>
<feature type="domain" description="Squalene epoxidase" evidence="11">
    <location>
        <begin position="233"/>
        <end position="327"/>
    </location>
</feature>
<evidence type="ECO:0000256" key="1">
    <source>
        <dbReference type="ARBA" id="ARBA00001974"/>
    </source>
</evidence>
<dbReference type="SUPFAM" id="SSF51905">
    <property type="entry name" value="FAD/NAD(P)-binding domain"/>
    <property type="match status" value="2"/>
</dbReference>
<evidence type="ECO:0000256" key="3">
    <source>
        <dbReference type="ARBA" id="ARBA00008802"/>
    </source>
</evidence>
<dbReference type="Proteomes" id="UP001314170">
    <property type="component" value="Unassembled WGS sequence"/>
</dbReference>
<evidence type="ECO:0000256" key="8">
    <source>
        <dbReference type="ARBA" id="ARBA00023136"/>
    </source>
</evidence>
<keyword evidence="8 10" id="KW-0472">Membrane</keyword>
<sequence>MANRIMPVSHYPIPGAFLMGDALNMRHPLTGGGMTVALSDVVLLRDLLRPLNHLSDAAALCKYLQSFSILRKPMATTINTVAGALHTVFSASEDPLRKEMRQACFNYFCLGGVFSNGLMSLLSGMNPDPLRLVFHCLALAVYTVGRLLLPLPTPKRIWIGTKLILVALGIFLPIIKAEGIRATFFPVTMLAYYRTPPTKLEEGPYPPCLAKKIRTRISLIARKQPKSCEICILQMPAELFDAFICAIDKGNIRTMPDRIMPVSHYPIPGAFLIRDALNMRHPLTGGGGMTVALSDVVLLRDLLRPLNHLSDAAALCKYLESFSILPKVALGIFLPIIKAEGIRATFFPVTMLAYYGTPPVS</sequence>
<protein>
    <recommendedName>
        <fullName evidence="4 10">Squalene monooxygenase</fullName>
        <ecNumber evidence="4 10">1.14.14.17</ecNumber>
    </recommendedName>
</protein>
<comment type="cofactor">
    <cofactor evidence="1 10">
        <name>FAD</name>
        <dbReference type="ChEBI" id="CHEBI:57692"/>
    </cofactor>
</comment>
<evidence type="ECO:0000313" key="12">
    <source>
        <dbReference type="EMBL" id="CAK7330311.1"/>
    </source>
</evidence>
<evidence type="ECO:0000256" key="7">
    <source>
        <dbReference type="ARBA" id="ARBA00023002"/>
    </source>
</evidence>